<dbReference type="RefSeq" id="WP_164035310.1">
    <property type="nucleotide sequence ID" value="NZ_JAAGNZ010000001.1"/>
</dbReference>
<dbReference type="Proteomes" id="UP000477386">
    <property type="component" value="Unassembled WGS sequence"/>
</dbReference>
<evidence type="ECO:0000313" key="4">
    <source>
        <dbReference type="EMBL" id="NEU66023.1"/>
    </source>
</evidence>
<reference evidence="4 5" key="1">
    <citation type="submission" date="2020-02" db="EMBL/GenBank/DDBJ databases">
        <title>Draft genome sequence of two Spirosoma agri KCTC 52727 and Spirosoma terrae KCTC 52035.</title>
        <authorList>
            <person name="Rojas J."/>
            <person name="Ambika Manirajan B."/>
            <person name="Ratering S."/>
            <person name="Suarez C."/>
            <person name="Schnell S."/>
        </authorList>
    </citation>
    <scope>NUCLEOTIDE SEQUENCE [LARGE SCALE GENOMIC DNA]</scope>
    <source>
        <strain evidence="4 5">KCTC 52727</strain>
    </source>
</reference>
<evidence type="ECO:0000313" key="5">
    <source>
        <dbReference type="Proteomes" id="UP000477386"/>
    </source>
</evidence>
<dbReference type="PROSITE" id="PS51352">
    <property type="entry name" value="THIOREDOXIN_2"/>
    <property type="match status" value="1"/>
</dbReference>
<dbReference type="PANTHER" id="PTHR15337:SF11">
    <property type="entry name" value="THIOREDOXIN DOMAIN-CONTAINING PROTEIN"/>
    <property type="match status" value="1"/>
</dbReference>
<keyword evidence="5" id="KW-1185">Reference proteome</keyword>
<dbReference type="InterPro" id="IPR051099">
    <property type="entry name" value="AGR/TXD"/>
</dbReference>
<feature type="domain" description="Thioredoxin" evidence="3">
    <location>
        <begin position="11"/>
        <end position="147"/>
    </location>
</feature>
<keyword evidence="1 2" id="KW-0732">Signal</keyword>
<evidence type="ECO:0000256" key="1">
    <source>
        <dbReference type="ARBA" id="ARBA00022729"/>
    </source>
</evidence>
<gene>
    <name evidence="4" type="ORF">GK091_03955</name>
</gene>
<dbReference type="InterPro" id="IPR012336">
    <property type="entry name" value="Thioredoxin-like_fold"/>
</dbReference>
<dbReference type="EMBL" id="JAAGNZ010000001">
    <property type="protein sequence ID" value="NEU66023.1"/>
    <property type="molecule type" value="Genomic_DNA"/>
</dbReference>
<dbReference type="InterPro" id="IPR036249">
    <property type="entry name" value="Thioredoxin-like_sf"/>
</dbReference>
<proteinExistence type="predicted"/>
<feature type="chain" id="PRO_5026976303" evidence="2">
    <location>
        <begin position="26"/>
        <end position="468"/>
    </location>
</feature>
<dbReference type="PANTHER" id="PTHR15337">
    <property type="entry name" value="ANTERIOR GRADIENT PROTEIN-RELATED"/>
    <property type="match status" value="1"/>
</dbReference>
<organism evidence="4 5">
    <name type="scientific">Spirosoma agri</name>
    <dbReference type="NCBI Taxonomy" id="1987381"/>
    <lineage>
        <taxon>Bacteria</taxon>
        <taxon>Pseudomonadati</taxon>
        <taxon>Bacteroidota</taxon>
        <taxon>Cytophagia</taxon>
        <taxon>Cytophagales</taxon>
        <taxon>Cytophagaceae</taxon>
        <taxon>Spirosoma</taxon>
    </lineage>
</organism>
<protein>
    <submittedName>
        <fullName evidence="4">Thioredoxin fold domain-containing protein</fullName>
    </submittedName>
</protein>
<dbReference type="Pfam" id="PF13098">
    <property type="entry name" value="Thioredoxin_2"/>
    <property type="match status" value="1"/>
</dbReference>
<evidence type="ECO:0000256" key="2">
    <source>
        <dbReference type="SAM" id="SignalP"/>
    </source>
</evidence>
<feature type="signal peptide" evidence="2">
    <location>
        <begin position="1"/>
        <end position="25"/>
    </location>
</feature>
<evidence type="ECO:0000259" key="3">
    <source>
        <dbReference type="PROSITE" id="PS51352"/>
    </source>
</evidence>
<dbReference type="AlphaFoldDB" id="A0A6M0IG73"/>
<sequence>MKLRFSRLILCLTLLIAPDTRVWSAAFPGDGPSGIRFFKGSWKDVLAEAKRQNKPVFLDVYTTWCPPCKRMAREAFPNPAIGAKFNVHFINYQIDAEKGEGFTLAKQYNVTSYPTALYIAPNGDLLNKLVGYGGIKGMLAQADQMLAMPRIRETIIKGDKDYVDGRRDPTFLKKYVLARQVANQSTSDALDAYLDALPEAERPADDTRALVAGAIQSANTKAFDYLLKNRPSPLSSDPAQQALASIVYNALYRVLANDFKQACAASDEALLEKFIINSERNAASGNPFVIHKDVQKQEAANDYRLTFYKQTANFAKYRAIAEPIAQQLMSQSVTDLHKKDSSLAVQIKPMMAFVPDSLKKQLTSTPESERQTQHIASWKVAYTLSEIADTYRQLGSTSTDWTLALAWIARSIDLYRTHRYLNGYALLLKKIGRTDDAITAQEEAIREAGKADWNTRRYEKELAEMQRQ</sequence>
<dbReference type="InterPro" id="IPR013766">
    <property type="entry name" value="Thioredoxin_domain"/>
</dbReference>
<dbReference type="SUPFAM" id="SSF52833">
    <property type="entry name" value="Thioredoxin-like"/>
    <property type="match status" value="1"/>
</dbReference>
<name>A0A6M0IG73_9BACT</name>
<accession>A0A6M0IG73</accession>
<comment type="caution">
    <text evidence="4">The sequence shown here is derived from an EMBL/GenBank/DDBJ whole genome shotgun (WGS) entry which is preliminary data.</text>
</comment>
<dbReference type="Gene3D" id="3.40.30.10">
    <property type="entry name" value="Glutaredoxin"/>
    <property type="match status" value="1"/>
</dbReference>